<dbReference type="GO" id="GO:0009027">
    <property type="term" value="F:tartrate dehydrogenase activity"/>
    <property type="evidence" value="ECO:0007669"/>
    <property type="project" value="UniProtKB-EC"/>
</dbReference>
<evidence type="ECO:0000256" key="20">
    <source>
        <dbReference type="ARBA" id="ARBA00049301"/>
    </source>
</evidence>
<evidence type="ECO:0000256" key="12">
    <source>
        <dbReference type="ARBA" id="ARBA00013144"/>
    </source>
</evidence>
<comment type="cofactor">
    <cofactor evidence="4">
        <name>K(+)</name>
        <dbReference type="ChEBI" id="CHEBI:29103"/>
    </cofactor>
</comment>
<dbReference type="Gene3D" id="3.40.718.10">
    <property type="entry name" value="Isopropylmalate Dehydrogenase"/>
    <property type="match status" value="1"/>
</dbReference>
<comment type="cofactor">
    <cofactor evidence="2">
        <name>Mn(2+)</name>
        <dbReference type="ChEBI" id="CHEBI:29035"/>
    </cofactor>
</comment>
<evidence type="ECO:0000256" key="11">
    <source>
        <dbReference type="ARBA" id="ARBA00013126"/>
    </source>
</evidence>
<evidence type="ECO:0000256" key="8">
    <source>
        <dbReference type="ARBA" id="ARBA00005110"/>
    </source>
</evidence>
<dbReference type="EC" id="4.1.1.73" evidence="10"/>
<comment type="catalytic activity">
    <reaction evidence="20">
        <text>(R)-malate + NAD(+) = pyruvate + CO2 + NADH</text>
        <dbReference type="Rhea" id="RHEA:18365"/>
        <dbReference type="ChEBI" id="CHEBI:15361"/>
        <dbReference type="ChEBI" id="CHEBI:15588"/>
        <dbReference type="ChEBI" id="CHEBI:16526"/>
        <dbReference type="ChEBI" id="CHEBI:57540"/>
        <dbReference type="ChEBI" id="CHEBI:57945"/>
        <dbReference type="EC" id="1.1.1.83"/>
    </reaction>
</comment>
<dbReference type="EMBL" id="JBDPGJ010000004">
    <property type="protein sequence ID" value="MEX0407384.1"/>
    <property type="molecule type" value="Genomic_DNA"/>
</dbReference>
<dbReference type="InterPro" id="IPR024084">
    <property type="entry name" value="IsoPropMal-DH-like_dom"/>
</dbReference>
<comment type="catalytic activity">
    <reaction evidence="21">
        <text>tartrate + NAD(+) = 2-hydroxy-3-oxosuccinate + NADH + H(+)</text>
        <dbReference type="Rhea" id="RHEA:18853"/>
        <dbReference type="ChEBI" id="CHEBI:15378"/>
        <dbReference type="ChEBI" id="CHEBI:30929"/>
        <dbReference type="ChEBI" id="CHEBI:57540"/>
        <dbReference type="ChEBI" id="CHEBI:57945"/>
        <dbReference type="ChEBI" id="CHEBI:58265"/>
        <dbReference type="EC" id="1.1.1.93"/>
    </reaction>
</comment>
<comment type="cofactor">
    <cofactor evidence="3">
        <name>Mg(2+)</name>
        <dbReference type="ChEBI" id="CHEBI:18420"/>
    </cofactor>
</comment>
<dbReference type="SUPFAM" id="SSF53659">
    <property type="entry name" value="Isocitrate/Isopropylmalate dehydrogenase-like"/>
    <property type="match status" value="1"/>
</dbReference>
<dbReference type="EC" id="1.1.1.93" evidence="12"/>
<evidence type="ECO:0000256" key="17">
    <source>
        <dbReference type="ARBA" id="ARBA00030902"/>
    </source>
</evidence>
<comment type="pathway">
    <text evidence="6">Carbohydrate acid metabolism; tartrate degradation; D-glycerate from L-tartrate: step 1/1.</text>
</comment>
<comment type="caution">
    <text evidence="23">The sequence shown here is derived from an EMBL/GenBank/DDBJ whole genome shotgun (WGS) entry which is preliminary data.</text>
</comment>
<sequence length="345" mass="37073">MSHKIALIPGDGIGTTVIEAAIRVAEKAAPGLLVPTSFDWSCDTWLKTGRMMPQDGIEILRGYDAIFLGAVGWPAKVPDSVSLHGLLLPIRKAFVQYANIRPHRLLPGVQGPLRKERFDILCIRENTEGEYSGAGGRVHQGTSSEVAVETAIFTRAGVERILRFGFEQAMARSKRLASVTKSNAQKYTMVFWDEVTDQLAAEFPEVEVTHYHVDAIAARMVMAPESLDVIVASNLFGDILSDLGAAIQGGLGFAASANIDPTRQNPSMFEPVHGSAPDIAHLGIANPIAAIWSLRMMLDHLGEAAAAARIMRAIEAVTARGIGTVPGQDRTDAITAAILDELEGE</sequence>
<comment type="catalytic activity">
    <reaction evidence="19">
        <text>(2R,3S)-tartrate + NAD(+) = 2-hydroxy-3-oxosuccinate + NADH + H(+)</text>
        <dbReference type="Rhea" id="RHEA:16457"/>
        <dbReference type="ChEBI" id="CHEBI:15378"/>
        <dbReference type="ChEBI" id="CHEBI:30928"/>
        <dbReference type="ChEBI" id="CHEBI:57540"/>
        <dbReference type="ChEBI" id="CHEBI:57945"/>
        <dbReference type="ChEBI" id="CHEBI:58265"/>
        <dbReference type="EC" id="1.1.1.93"/>
    </reaction>
</comment>
<keyword evidence="13" id="KW-0479">Metal-binding</keyword>
<evidence type="ECO:0000256" key="3">
    <source>
        <dbReference type="ARBA" id="ARBA00001946"/>
    </source>
</evidence>
<evidence type="ECO:0000256" key="19">
    <source>
        <dbReference type="ARBA" id="ARBA00048855"/>
    </source>
</evidence>
<dbReference type="InterPro" id="IPR019818">
    <property type="entry name" value="IsoCit/isopropylmalate_DH_CS"/>
</dbReference>
<evidence type="ECO:0000313" key="24">
    <source>
        <dbReference type="Proteomes" id="UP001556692"/>
    </source>
</evidence>
<comment type="catalytic activity">
    <reaction evidence="18">
        <text>(2R,3R)-tartrate + NAD(+) = 2-hydroxy-3-oxosuccinate + NADH + H(+)</text>
        <dbReference type="Rhea" id="RHEA:15209"/>
        <dbReference type="ChEBI" id="CHEBI:15378"/>
        <dbReference type="ChEBI" id="CHEBI:30924"/>
        <dbReference type="ChEBI" id="CHEBI:57540"/>
        <dbReference type="ChEBI" id="CHEBI:57945"/>
        <dbReference type="ChEBI" id="CHEBI:58265"/>
        <dbReference type="EC" id="1.1.1.93"/>
    </reaction>
</comment>
<protein>
    <recommendedName>
        <fullName evidence="17">D-malate dehydrogenase [decarboxylating]</fullName>
        <ecNumber evidence="11">1.1.1.83</ecNumber>
        <ecNumber evidence="12">1.1.1.93</ecNumber>
        <ecNumber evidence="10">4.1.1.73</ecNumber>
    </recommendedName>
</protein>
<evidence type="ECO:0000256" key="21">
    <source>
        <dbReference type="ARBA" id="ARBA00049377"/>
    </source>
</evidence>
<accession>A0ABV3SKS5</accession>
<dbReference type="PANTHER" id="PTHR43275">
    <property type="entry name" value="D-MALATE DEHYDROGENASE [DECARBOXYLATING]"/>
    <property type="match status" value="1"/>
</dbReference>
<comment type="catalytic activity">
    <reaction evidence="1">
        <text>(2R,3R)-tartrate + H(+) = (R)-glycerate + CO2</text>
        <dbReference type="Rhea" id="RHEA:13317"/>
        <dbReference type="ChEBI" id="CHEBI:15378"/>
        <dbReference type="ChEBI" id="CHEBI:16526"/>
        <dbReference type="ChEBI" id="CHEBI:16659"/>
        <dbReference type="ChEBI" id="CHEBI:30924"/>
        <dbReference type="EC" id="4.1.1.73"/>
    </reaction>
</comment>
<dbReference type="InterPro" id="IPR011829">
    <property type="entry name" value="TTC_DH"/>
</dbReference>
<evidence type="ECO:0000256" key="6">
    <source>
        <dbReference type="ARBA" id="ARBA00004803"/>
    </source>
</evidence>
<evidence type="ECO:0000256" key="18">
    <source>
        <dbReference type="ARBA" id="ARBA00048069"/>
    </source>
</evidence>
<dbReference type="Pfam" id="PF00180">
    <property type="entry name" value="Iso_dh"/>
    <property type="match status" value="1"/>
</dbReference>
<dbReference type="SMART" id="SM01329">
    <property type="entry name" value="Iso_dh"/>
    <property type="match status" value="1"/>
</dbReference>
<keyword evidence="24" id="KW-1185">Reference proteome</keyword>
<dbReference type="RefSeq" id="WP_367955266.1">
    <property type="nucleotide sequence ID" value="NZ_JBDPGJ010000004.1"/>
</dbReference>
<comment type="pathway">
    <text evidence="7">Carbohydrate acid metabolism; tartrate degradation; 2-hydroxy-3-oxosuccinate from L-tartrate: step 1/1.</text>
</comment>
<evidence type="ECO:0000256" key="14">
    <source>
        <dbReference type="ARBA" id="ARBA00023002"/>
    </source>
</evidence>
<evidence type="ECO:0000256" key="5">
    <source>
        <dbReference type="ARBA" id="ARBA00004033"/>
    </source>
</evidence>
<keyword evidence="16" id="KW-0464">Manganese</keyword>
<dbReference type="Proteomes" id="UP001556692">
    <property type="component" value="Unassembled WGS sequence"/>
</dbReference>
<evidence type="ECO:0000256" key="13">
    <source>
        <dbReference type="ARBA" id="ARBA00022723"/>
    </source>
</evidence>
<proteinExistence type="inferred from homology"/>
<keyword evidence="14 23" id="KW-0560">Oxidoreductase</keyword>
<dbReference type="PROSITE" id="PS00470">
    <property type="entry name" value="IDH_IMDH"/>
    <property type="match status" value="1"/>
</dbReference>
<evidence type="ECO:0000256" key="2">
    <source>
        <dbReference type="ARBA" id="ARBA00001936"/>
    </source>
</evidence>
<dbReference type="PANTHER" id="PTHR43275:SF1">
    <property type="entry name" value="D-MALATE DEHYDROGENASE [DECARBOXYLATING]"/>
    <property type="match status" value="1"/>
</dbReference>
<evidence type="ECO:0000259" key="22">
    <source>
        <dbReference type="SMART" id="SM01329"/>
    </source>
</evidence>
<evidence type="ECO:0000256" key="10">
    <source>
        <dbReference type="ARBA" id="ARBA00012223"/>
    </source>
</evidence>
<evidence type="ECO:0000256" key="1">
    <source>
        <dbReference type="ARBA" id="ARBA00001421"/>
    </source>
</evidence>
<dbReference type="InterPro" id="IPR050501">
    <property type="entry name" value="ICDH/IPMDH"/>
</dbReference>
<evidence type="ECO:0000256" key="15">
    <source>
        <dbReference type="ARBA" id="ARBA00023027"/>
    </source>
</evidence>
<evidence type="ECO:0000256" key="16">
    <source>
        <dbReference type="ARBA" id="ARBA00023211"/>
    </source>
</evidence>
<comment type="similarity">
    <text evidence="9">Belongs to the isocitrate and isopropylmalate dehydrogenases family.</text>
</comment>
<name>A0ABV3SKS5_9HYPH</name>
<feature type="domain" description="Isopropylmalate dehydrogenase-like" evidence="22">
    <location>
        <begin position="4"/>
        <end position="338"/>
    </location>
</feature>
<evidence type="ECO:0000256" key="4">
    <source>
        <dbReference type="ARBA" id="ARBA00001958"/>
    </source>
</evidence>
<dbReference type="NCBIfam" id="TIGR02089">
    <property type="entry name" value="TTC"/>
    <property type="match status" value="1"/>
</dbReference>
<evidence type="ECO:0000256" key="7">
    <source>
        <dbReference type="ARBA" id="ARBA00004981"/>
    </source>
</evidence>
<evidence type="ECO:0000256" key="9">
    <source>
        <dbReference type="ARBA" id="ARBA00007769"/>
    </source>
</evidence>
<organism evidence="23 24">
    <name type="scientific">Aquibium pacificus</name>
    <dbReference type="NCBI Taxonomy" id="3153579"/>
    <lineage>
        <taxon>Bacteria</taxon>
        <taxon>Pseudomonadati</taxon>
        <taxon>Pseudomonadota</taxon>
        <taxon>Alphaproteobacteria</taxon>
        <taxon>Hyphomicrobiales</taxon>
        <taxon>Phyllobacteriaceae</taxon>
        <taxon>Aquibium</taxon>
    </lineage>
</organism>
<comment type="pathway">
    <text evidence="8">Carbohydrate acid metabolism; tartrate degradation; 2-hydroxy-3-oxosuccinate from meso-tartrate: step 1/1.</text>
</comment>
<keyword evidence="15" id="KW-0520">NAD</keyword>
<evidence type="ECO:0000313" key="23">
    <source>
        <dbReference type="EMBL" id="MEX0407384.1"/>
    </source>
</evidence>
<dbReference type="EC" id="1.1.1.83" evidence="11"/>
<gene>
    <name evidence="23" type="ORF">ABGN05_17130</name>
</gene>
<comment type="function">
    <text evidence="5">Has multiple catalytic activities. Apart from catalyzing the oxidation of (+)-tartrate to oxaloglycolate, also converts meso-tartrate to D-glycerate and catalyzes the oxidative decarboxylation of D-malate to pyruvate.</text>
</comment>
<reference evidence="23 24" key="1">
    <citation type="submission" date="2024-05" db="EMBL/GenBank/DDBJ databases">
        <authorList>
            <person name="Jiang F."/>
        </authorList>
    </citation>
    <scope>NUCLEOTIDE SEQUENCE [LARGE SCALE GENOMIC DNA]</scope>
    <source>
        <strain evidence="23 24">LZ166</strain>
    </source>
</reference>